<dbReference type="Proteomes" id="UP000627464">
    <property type="component" value="Unassembled WGS sequence"/>
</dbReference>
<keyword evidence="1" id="KW-0378">Hydrolase</keyword>
<dbReference type="GO" id="GO:0005524">
    <property type="term" value="F:ATP binding"/>
    <property type="evidence" value="ECO:0007669"/>
    <property type="project" value="UniProtKB-KW"/>
</dbReference>
<dbReference type="InterPro" id="IPR027417">
    <property type="entry name" value="P-loop_NTPase"/>
</dbReference>
<dbReference type="EMBL" id="BMFZ01000001">
    <property type="protein sequence ID" value="GGA33695.1"/>
    <property type="molecule type" value="Genomic_DNA"/>
</dbReference>
<keyword evidence="1" id="KW-0547">Nucleotide-binding</keyword>
<evidence type="ECO:0000313" key="1">
    <source>
        <dbReference type="EMBL" id="GGA33695.1"/>
    </source>
</evidence>
<protein>
    <submittedName>
        <fullName evidence="1">ATP-binding protein</fullName>
    </submittedName>
</protein>
<dbReference type="RefSeq" id="WP_188470194.1">
    <property type="nucleotide sequence ID" value="NZ_BMFZ01000001.1"/>
</dbReference>
<dbReference type="GO" id="GO:0016805">
    <property type="term" value="F:dipeptidase activity"/>
    <property type="evidence" value="ECO:0007669"/>
    <property type="project" value="UniProtKB-KW"/>
</dbReference>
<proteinExistence type="predicted"/>
<keyword evidence="1" id="KW-0067">ATP-binding</keyword>
<comment type="caution">
    <text evidence="1">The sequence shown here is derived from an EMBL/GenBank/DDBJ whole genome shotgun (WGS) entry which is preliminary data.</text>
</comment>
<accession>A0ABQ1FY46</accession>
<name>A0ABQ1FY46_9GAMM</name>
<dbReference type="SUPFAM" id="SSF52540">
    <property type="entry name" value="P-loop containing nucleoside triphosphate hydrolases"/>
    <property type="match status" value="1"/>
</dbReference>
<evidence type="ECO:0000313" key="2">
    <source>
        <dbReference type="Proteomes" id="UP000627464"/>
    </source>
</evidence>
<keyword evidence="2" id="KW-1185">Reference proteome</keyword>
<gene>
    <name evidence="1" type="ORF">GCM10011328_05670</name>
</gene>
<keyword evidence="1" id="KW-0224">Dipeptidase</keyword>
<reference evidence="2" key="1">
    <citation type="journal article" date="2019" name="Int. J. Syst. Evol. Microbiol.">
        <title>The Global Catalogue of Microorganisms (GCM) 10K type strain sequencing project: providing services to taxonomists for standard genome sequencing and annotation.</title>
        <authorList>
            <consortium name="The Broad Institute Genomics Platform"/>
            <consortium name="The Broad Institute Genome Sequencing Center for Infectious Disease"/>
            <person name="Wu L."/>
            <person name="Ma J."/>
        </authorList>
    </citation>
    <scope>NUCLEOTIDE SEQUENCE [LARGE SCALE GENOMIC DNA]</scope>
    <source>
        <strain evidence="2">CGMCC 1.12806</strain>
    </source>
</reference>
<organism evidence="1 2">
    <name type="scientific">Hafnia psychrotolerans</name>
    <dbReference type="NCBI Taxonomy" id="1477018"/>
    <lineage>
        <taxon>Bacteria</taxon>
        <taxon>Pseudomonadati</taxon>
        <taxon>Pseudomonadota</taxon>
        <taxon>Gammaproteobacteria</taxon>
        <taxon>Enterobacterales</taxon>
        <taxon>Hafniaceae</taxon>
        <taxon>Hafnia</taxon>
    </lineage>
</organism>
<sequence length="227" mass="25632">MGTPVLILGDSGAGKSYSLRNFQPDECLLIQCIPKLLPFRSKGWRINGQPDADGVAQRGNVFRTDDWNEVQDKIQRMVLSKTRKVLIIDDFQVVMQHENMMRAYQTGYTKFTEMADHVWRIITAATQLPDDVRVYFLAHTEESEGKIRMKTAGKMLNEKLTPEGYFSIVLRAIKKDGKHVFLIKGDDNDTAKAPPDLFPDLSEMDNDLKAVDVAICDFMSDSLGATI</sequence>
<keyword evidence="1" id="KW-0645">Protease</keyword>